<dbReference type="PANTHER" id="PTHR35005">
    <property type="entry name" value="3-DEHYDRO-SCYLLO-INOSOSE HYDROLASE"/>
    <property type="match status" value="1"/>
</dbReference>
<dbReference type="GO" id="GO:0009231">
    <property type="term" value="P:riboflavin biosynthetic process"/>
    <property type="evidence" value="ECO:0007669"/>
    <property type="project" value="TreeGrafter"/>
</dbReference>
<keyword evidence="4" id="KW-0862">Zinc</keyword>
<dbReference type="Proteomes" id="UP000219453">
    <property type="component" value="Unassembled WGS sequence"/>
</dbReference>
<reference evidence="5 6" key="1">
    <citation type="submission" date="2017-09" db="EMBL/GenBank/DDBJ databases">
        <authorList>
            <person name="Ehlers B."/>
            <person name="Leendertz F.H."/>
        </authorList>
    </citation>
    <scope>NUCLEOTIDE SEQUENCE [LARGE SCALE GENOMIC DNA]</scope>
    <source>
        <strain evidence="5 6">DSM 27208</strain>
    </source>
</reference>
<dbReference type="GO" id="GO:0046872">
    <property type="term" value="F:metal ion binding"/>
    <property type="evidence" value="ECO:0007669"/>
    <property type="project" value="UniProtKB-KW"/>
</dbReference>
<organism evidence="5 6">
    <name type="scientific">Natronoarchaeum philippinense</name>
    <dbReference type="NCBI Taxonomy" id="558529"/>
    <lineage>
        <taxon>Archaea</taxon>
        <taxon>Methanobacteriati</taxon>
        <taxon>Methanobacteriota</taxon>
        <taxon>Stenosarchaea group</taxon>
        <taxon>Halobacteria</taxon>
        <taxon>Halobacteriales</taxon>
        <taxon>Natronoarchaeaceae</taxon>
    </lineage>
</organism>
<dbReference type="SUPFAM" id="SSF102215">
    <property type="entry name" value="Creatininase"/>
    <property type="match status" value="1"/>
</dbReference>
<evidence type="ECO:0000256" key="2">
    <source>
        <dbReference type="ARBA" id="ARBA00022723"/>
    </source>
</evidence>
<dbReference type="OrthoDB" id="46121at2157"/>
<evidence type="ECO:0000256" key="3">
    <source>
        <dbReference type="ARBA" id="ARBA00022801"/>
    </source>
</evidence>
<name>A0A285NS29_NATPI</name>
<comment type="cofactor">
    <cofactor evidence="1">
        <name>Zn(2+)</name>
        <dbReference type="ChEBI" id="CHEBI:29105"/>
    </cofactor>
</comment>
<evidence type="ECO:0000313" key="6">
    <source>
        <dbReference type="Proteomes" id="UP000219453"/>
    </source>
</evidence>
<keyword evidence="2" id="KW-0479">Metal-binding</keyword>
<sequence>MHLSDRTWTDAADAETDLAVLPVGSTEQHGPHAPLGTDVLTAEAVADAGAERYDGEVVVAPAIPVGVAEEHRQFSGTLWVSEETFRSYVRETVASLAAHGWDRVVLVNGHGGNVAALREVAGRIVRRDDAYAVPFTWFESVGEHAADMGHGGPLETAVLRAVAPELVREDRVEDAREGASDGWGEWQSGVNLAFDSAEFTENGVVGDPEAGDAERGDELLELGADALAALLDAIEERDLSRPDRR</sequence>
<dbReference type="Pfam" id="PF02633">
    <property type="entry name" value="Creatininase"/>
    <property type="match status" value="1"/>
</dbReference>
<keyword evidence="6" id="KW-1185">Reference proteome</keyword>
<dbReference type="InterPro" id="IPR003785">
    <property type="entry name" value="Creatininase/forma_Hydrolase"/>
</dbReference>
<dbReference type="GO" id="GO:0016811">
    <property type="term" value="F:hydrolase activity, acting on carbon-nitrogen (but not peptide) bonds, in linear amides"/>
    <property type="evidence" value="ECO:0007669"/>
    <property type="project" value="TreeGrafter"/>
</dbReference>
<evidence type="ECO:0000313" key="5">
    <source>
        <dbReference type="EMBL" id="SNZ12269.1"/>
    </source>
</evidence>
<dbReference type="InterPro" id="IPR024087">
    <property type="entry name" value="Creatininase-like_sf"/>
</dbReference>
<proteinExistence type="predicted"/>
<keyword evidence="3 5" id="KW-0378">Hydrolase</keyword>
<dbReference type="PANTHER" id="PTHR35005:SF1">
    <property type="entry name" value="2-AMINO-5-FORMYLAMINO-6-RIBOSYLAMINOPYRIMIDIN-4(3H)-ONE 5'-MONOPHOSPHATE DEFORMYLASE"/>
    <property type="match status" value="1"/>
</dbReference>
<evidence type="ECO:0000256" key="1">
    <source>
        <dbReference type="ARBA" id="ARBA00001947"/>
    </source>
</evidence>
<dbReference type="AlphaFoldDB" id="A0A285NS29"/>
<gene>
    <name evidence="5" type="ORF">SAMN06269185_1583</name>
</gene>
<dbReference type="EMBL" id="OBEJ01000002">
    <property type="protein sequence ID" value="SNZ12269.1"/>
    <property type="molecule type" value="Genomic_DNA"/>
</dbReference>
<protein>
    <submittedName>
        <fullName evidence="5">Creatinine amidohydrolase</fullName>
    </submittedName>
</protein>
<dbReference type="RefSeq" id="WP_097008544.1">
    <property type="nucleotide sequence ID" value="NZ_OBEJ01000002.1"/>
</dbReference>
<dbReference type="Gene3D" id="3.40.50.10310">
    <property type="entry name" value="Creatininase"/>
    <property type="match status" value="1"/>
</dbReference>
<accession>A0A285NS29</accession>
<evidence type="ECO:0000256" key="4">
    <source>
        <dbReference type="ARBA" id="ARBA00022833"/>
    </source>
</evidence>